<feature type="transmembrane region" description="Helical" evidence="1">
    <location>
        <begin position="6"/>
        <end position="24"/>
    </location>
</feature>
<keyword evidence="1" id="KW-1133">Transmembrane helix</keyword>
<name>A0A381R5T8_9ZZZZ</name>
<proteinExistence type="predicted"/>
<dbReference type="EMBL" id="UINC01001626">
    <property type="protein sequence ID" value="SUZ85217.1"/>
    <property type="molecule type" value="Genomic_DNA"/>
</dbReference>
<dbReference type="AlphaFoldDB" id="A0A381R5T8"/>
<protein>
    <recommendedName>
        <fullName evidence="3">Membrane or secreted protein</fullName>
    </recommendedName>
</protein>
<sequence length="65" mass="7003">MTTTILAIVIVAFFFIALSIRMILLKNGEFKGTCASQNRVMNPEGEACGYCGKVVMPGGDCKKSK</sequence>
<accession>A0A381R5T8</accession>
<organism evidence="2">
    <name type="scientific">marine metagenome</name>
    <dbReference type="NCBI Taxonomy" id="408172"/>
    <lineage>
        <taxon>unclassified sequences</taxon>
        <taxon>metagenomes</taxon>
        <taxon>ecological metagenomes</taxon>
    </lineage>
</organism>
<reference evidence="2" key="1">
    <citation type="submission" date="2018-05" db="EMBL/GenBank/DDBJ databases">
        <authorList>
            <person name="Lanie J.A."/>
            <person name="Ng W.-L."/>
            <person name="Kazmierczak K.M."/>
            <person name="Andrzejewski T.M."/>
            <person name="Davidsen T.M."/>
            <person name="Wayne K.J."/>
            <person name="Tettelin H."/>
            <person name="Glass J.I."/>
            <person name="Rusch D."/>
            <person name="Podicherti R."/>
            <person name="Tsui H.-C.T."/>
            <person name="Winkler M.E."/>
        </authorList>
    </citation>
    <scope>NUCLEOTIDE SEQUENCE</scope>
</reference>
<gene>
    <name evidence="2" type="ORF">METZ01_LOCUS38071</name>
</gene>
<keyword evidence="1" id="KW-0472">Membrane</keyword>
<evidence type="ECO:0000256" key="1">
    <source>
        <dbReference type="SAM" id="Phobius"/>
    </source>
</evidence>
<evidence type="ECO:0008006" key="3">
    <source>
        <dbReference type="Google" id="ProtNLM"/>
    </source>
</evidence>
<evidence type="ECO:0000313" key="2">
    <source>
        <dbReference type="EMBL" id="SUZ85217.1"/>
    </source>
</evidence>
<keyword evidence="1" id="KW-0812">Transmembrane</keyword>